<keyword evidence="2" id="KW-1185">Reference proteome</keyword>
<gene>
    <name evidence="1" type="ORF">H5410_028527</name>
</gene>
<protein>
    <submittedName>
        <fullName evidence="1">Uncharacterized protein</fullName>
    </submittedName>
</protein>
<dbReference type="EMBL" id="JACXVP010000005">
    <property type="protein sequence ID" value="KAG5607035.1"/>
    <property type="molecule type" value="Genomic_DNA"/>
</dbReference>
<dbReference type="AlphaFoldDB" id="A0A9J5Z272"/>
<proteinExistence type="predicted"/>
<comment type="caution">
    <text evidence="1">The sequence shown here is derived from an EMBL/GenBank/DDBJ whole genome shotgun (WGS) entry which is preliminary data.</text>
</comment>
<accession>A0A9J5Z272</accession>
<dbReference type="Proteomes" id="UP000824120">
    <property type="component" value="Chromosome 5"/>
</dbReference>
<evidence type="ECO:0000313" key="1">
    <source>
        <dbReference type="EMBL" id="KAG5607035.1"/>
    </source>
</evidence>
<organism evidence="1 2">
    <name type="scientific">Solanum commersonii</name>
    <name type="common">Commerson's wild potato</name>
    <name type="synonym">Commerson's nightshade</name>
    <dbReference type="NCBI Taxonomy" id="4109"/>
    <lineage>
        <taxon>Eukaryota</taxon>
        <taxon>Viridiplantae</taxon>
        <taxon>Streptophyta</taxon>
        <taxon>Embryophyta</taxon>
        <taxon>Tracheophyta</taxon>
        <taxon>Spermatophyta</taxon>
        <taxon>Magnoliopsida</taxon>
        <taxon>eudicotyledons</taxon>
        <taxon>Gunneridae</taxon>
        <taxon>Pentapetalae</taxon>
        <taxon>asterids</taxon>
        <taxon>lamiids</taxon>
        <taxon>Solanales</taxon>
        <taxon>Solanaceae</taxon>
        <taxon>Solanoideae</taxon>
        <taxon>Solaneae</taxon>
        <taxon>Solanum</taxon>
    </lineage>
</organism>
<sequence>MFVPIRRGITPIMDRQQMERRNRVESSREAIVDCTTPLINQLDVPISSNADELVNIVEEQTDLDLKLRL</sequence>
<reference evidence="1 2" key="1">
    <citation type="submission" date="2020-09" db="EMBL/GenBank/DDBJ databases">
        <title>De no assembly of potato wild relative species, Solanum commersonii.</title>
        <authorList>
            <person name="Cho K."/>
        </authorList>
    </citation>
    <scope>NUCLEOTIDE SEQUENCE [LARGE SCALE GENOMIC DNA]</scope>
    <source>
        <strain evidence="1">LZ3.2</strain>
        <tissue evidence="1">Leaf</tissue>
    </source>
</reference>
<name>A0A9J5Z272_SOLCO</name>
<evidence type="ECO:0000313" key="2">
    <source>
        <dbReference type="Proteomes" id="UP000824120"/>
    </source>
</evidence>